<dbReference type="Pfam" id="PF00628">
    <property type="entry name" value="PHD"/>
    <property type="match status" value="1"/>
</dbReference>
<dbReference type="CDD" id="cd15517">
    <property type="entry name" value="PHD_TCF19_like"/>
    <property type="match status" value="1"/>
</dbReference>
<keyword evidence="6" id="KW-1185">Reference proteome</keyword>
<dbReference type="GO" id="GO:0008270">
    <property type="term" value="F:zinc ion binding"/>
    <property type="evidence" value="ECO:0007669"/>
    <property type="project" value="UniProtKB-KW"/>
</dbReference>
<organism evidence="5 6">
    <name type="scientific">Gossypium lobatum</name>
    <dbReference type="NCBI Taxonomy" id="34289"/>
    <lineage>
        <taxon>Eukaryota</taxon>
        <taxon>Viridiplantae</taxon>
        <taxon>Streptophyta</taxon>
        <taxon>Embryophyta</taxon>
        <taxon>Tracheophyta</taxon>
        <taxon>Spermatophyta</taxon>
        <taxon>Magnoliopsida</taxon>
        <taxon>eudicotyledons</taxon>
        <taxon>Gunneridae</taxon>
        <taxon>Pentapetalae</taxon>
        <taxon>rosids</taxon>
        <taxon>malvids</taxon>
        <taxon>Malvales</taxon>
        <taxon>Malvaceae</taxon>
        <taxon>Malvoideae</taxon>
        <taxon>Gossypium</taxon>
    </lineage>
</organism>
<dbReference type="Proteomes" id="UP000593572">
    <property type="component" value="Unassembled WGS sequence"/>
</dbReference>
<evidence type="ECO:0000256" key="1">
    <source>
        <dbReference type="ARBA" id="ARBA00022723"/>
    </source>
</evidence>
<feature type="domain" description="PHD-type" evidence="4">
    <location>
        <begin position="1"/>
        <end position="35"/>
    </location>
</feature>
<dbReference type="InterPro" id="IPR019787">
    <property type="entry name" value="Znf_PHD-finger"/>
</dbReference>
<evidence type="ECO:0000259" key="4">
    <source>
        <dbReference type="Pfam" id="PF00628"/>
    </source>
</evidence>
<evidence type="ECO:0000256" key="2">
    <source>
        <dbReference type="ARBA" id="ARBA00022771"/>
    </source>
</evidence>
<feature type="non-terminal residue" evidence="5">
    <location>
        <position position="1"/>
    </location>
</feature>
<evidence type="ECO:0000313" key="6">
    <source>
        <dbReference type="Proteomes" id="UP000593572"/>
    </source>
</evidence>
<proteinExistence type="predicted"/>
<keyword evidence="1" id="KW-0479">Metal-binding</keyword>
<feature type="non-terminal residue" evidence="5">
    <location>
        <position position="134"/>
    </location>
</feature>
<comment type="caution">
    <text evidence="5">The sequence shown here is derived from an EMBL/GenBank/DDBJ whole genome shotgun (WGS) entry which is preliminary data.</text>
</comment>
<dbReference type="SUPFAM" id="SSF57903">
    <property type="entry name" value="FYVE/PHD zinc finger"/>
    <property type="match status" value="1"/>
</dbReference>
<name>A0A7J8MHJ6_9ROSI</name>
<dbReference type="InterPro" id="IPR013083">
    <property type="entry name" value="Znf_RING/FYVE/PHD"/>
</dbReference>
<gene>
    <name evidence="5" type="ORF">Golob_009028</name>
</gene>
<evidence type="ECO:0000313" key="5">
    <source>
        <dbReference type="EMBL" id="MBA0564070.1"/>
    </source>
</evidence>
<evidence type="ECO:0000256" key="3">
    <source>
        <dbReference type="ARBA" id="ARBA00022833"/>
    </source>
</evidence>
<dbReference type="AlphaFoldDB" id="A0A7J8MHJ6"/>
<accession>A0A7J8MHJ6</accession>
<sequence>VRCDGCKVWVHAECGKISSHHFKVLGATDYYCPTCKVKFNFELSDSEKWQPKTKVVCKCGSCGLEKQALSEWERHTGSQQRNWRISVKVKGSLLPLEQWMLQLAEYHANAATSTKPPKRPPIRERKQKLLAFLK</sequence>
<dbReference type="Gene3D" id="3.30.40.10">
    <property type="entry name" value="Zinc/RING finger domain, C3HC4 (zinc finger)"/>
    <property type="match status" value="1"/>
</dbReference>
<reference evidence="5 6" key="1">
    <citation type="journal article" date="2019" name="Genome Biol. Evol.">
        <title>Insights into the evolution of the New World diploid cottons (Gossypium, subgenus Houzingenia) based on genome sequencing.</title>
        <authorList>
            <person name="Grover C.E."/>
            <person name="Arick M.A. 2nd"/>
            <person name="Thrash A."/>
            <person name="Conover J.L."/>
            <person name="Sanders W.S."/>
            <person name="Peterson D.G."/>
            <person name="Frelichowski J.E."/>
            <person name="Scheffler J.A."/>
            <person name="Scheffler B.E."/>
            <person name="Wendel J.F."/>
        </authorList>
    </citation>
    <scope>NUCLEOTIDE SEQUENCE [LARGE SCALE GENOMIC DNA]</scope>
    <source>
        <strain evidence="5">157</strain>
        <tissue evidence="5">Leaf</tissue>
    </source>
</reference>
<dbReference type="EMBL" id="JABEZX010000008">
    <property type="protein sequence ID" value="MBA0564070.1"/>
    <property type="molecule type" value="Genomic_DNA"/>
</dbReference>
<protein>
    <recommendedName>
        <fullName evidence="4">PHD-type domain-containing protein</fullName>
    </recommendedName>
</protein>
<keyword evidence="2" id="KW-0863">Zinc-finger</keyword>
<dbReference type="InterPro" id="IPR011011">
    <property type="entry name" value="Znf_FYVE_PHD"/>
</dbReference>
<keyword evidence="3" id="KW-0862">Zinc</keyword>